<proteinExistence type="predicted"/>
<keyword evidence="2" id="KW-0067">ATP-binding</keyword>
<keyword evidence="2" id="KW-0378">Hydrolase</keyword>
<dbReference type="Pfam" id="PF20073">
    <property type="entry name" value="DUF6469"/>
    <property type="match status" value="1"/>
</dbReference>
<name>A0A314US65_PRUYE</name>
<dbReference type="Proteomes" id="UP000250321">
    <property type="component" value="Unassembled WGS sequence"/>
</dbReference>
<dbReference type="OrthoDB" id="3156807at2759"/>
<dbReference type="AlphaFoldDB" id="A0A314US65"/>
<dbReference type="EMBL" id="PJQY01003089">
    <property type="protein sequence ID" value="PQM40345.1"/>
    <property type="molecule type" value="Genomic_DNA"/>
</dbReference>
<sequence>MEKTSTTTNKKEVTDRSSLIDLVFSWSLRDVLNNHLYKNQVPKIPETFSTVTTYKKSFIPSLIEETHADLLSNMMTLSHAPTCEILTVEYSKYHKPPKALFYDITYKKDAEVDQNHKGPMYEPQVGDLIALTNVKPKCIDDLNRPQRFYLIAYVDGVTDLEKFPDDFEFKILSSKPIGFGEQETQQSKRETLFAVYLMNMTTNIRVCLEMP</sequence>
<accession>A0A314US65</accession>
<evidence type="ECO:0000313" key="3">
    <source>
        <dbReference type="Proteomes" id="UP000250321"/>
    </source>
</evidence>
<dbReference type="GO" id="GO:0004386">
    <property type="term" value="F:helicase activity"/>
    <property type="evidence" value="ECO:0007669"/>
    <property type="project" value="UniProtKB-KW"/>
</dbReference>
<dbReference type="InterPro" id="IPR045529">
    <property type="entry name" value="DUF6469"/>
</dbReference>
<keyword evidence="2" id="KW-0347">Helicase</keyword>
<organism evidence="2 3">
    <name type="scientific">Prunus yedoensis var. nudiflora</name>
    <dbReference type="NCBI Taxonomy" id="2094558"/>
    <lineage>
        <taxon>Eukaryota</taxon>
        <taxon>Viridiplantae</taxon>
        <taxon>Streptophyta</taxon>
        <taxon>Embryophyta</taxon>
        <taxon>Tracheophyta</taxon>
        <taxon>Spermatophyta</taxon>
        <taxon>Magnoliopsida</taxon>
        <taxon>eudicotyledons</taxon>
        <taxon>Gunneridae</taxon>
        <taxon>Pentapetalae</taxon>
        <taxon>rosids</taxon>
        <taxon>fabids</taxon>
        <taxon>Rosales</taxon>
        <taxon>Rosaceae</taxon>
        <taxon>Amygdaloideae</taxon>
        <taxon>Amygdaleae</taxon>
        <taxon>Prunus</taxon>
    </lineage>
</organism>
<gene>
    <name evidence="2" type="ORF">Pyn_09228</name>
</gene>
<keyword evidence="3" id="KW-1185">Reference proteome</keyword>
<feature type="domain" description="DUF6469" evidence="1">
    <location>
        <begin position="83"/>
        <end position="206"/>
    </location>
</feature>
<protein>
    <submittedName>
        <fullName evidence="2">Helicase sen1-like</fullName>
    </submittedName>
</protein>
<evidence type="ECO:0000313" key="2">
    <source>
        <dbReference type="EMBL" id="PQM40345.1"/>
    </source>
</evidence>
<reference evidence="2 3" key="1">
    <citation type="submission" date="2018-02" db="EMBL/GenBank/DDBJ databases">
        <title>Draft genome of wild Prunus yedoensis var. nudiflora.</title>
        <authorList>
            <person name="Baek S."/>
            <person name="Kim J.-H."/>
            <person name="Choi K."/>
            <person name="Kim G.-B."/>
            <person name="Cho A."/>
            <person name="Jang H."/>
            <person name="Shin C.-H."/>
            <person name="Yu H.-J."/>
            <person name="Mun J.-H."/>
        </authorList>
    </citation>
    <scope>NUCLEOTIDE SEQUENCE [LARGE SCALE GENOMIC DNA]</scope>
    <source>
        <strain evidence="3">cv. Jeju island</strain>
        <tissue evidence="2">Leaf</tissue>
    </source>
</reference>
<comment type="caution">
    <text evidence="2">The sequence shown here is derived from an EMBL/GenBank/DDBJ whole genome shotgun (WGS) entry which is preliminary data.</text>
</comment>
<keyword evidence="2" id="KW-0547">Nucleotide-binding</keyword>
<dbReference type="STRING" id="2094558.A0A314US65"/>
<evidence type="ECO:0000259" key="1">
    <source>
        <dbReference type="Pfam" id="PF20073"/>
    </source>
</evidence>